<dbReference type="PANTHER" id="PTHR21666">
    <property type="entry name" value="PEPTIDASE-RELATED"/>
    <property type="match status" value="1"/>
</dbReference>
<evidence type="ECO:0000313" key="4">
    <source>
        <dbReference type="EMBL" id="PXW82391.1"/>
    </source>
</evidence>
<feature type="domain" description="M23ase beta-sheet core" evidence="3">
    <location>
        <begin position="120"/>
        <end position="217"/>
    </location>
</feature>
<organism evidence="4 5">
    <name type="scientific">Pseudogracilibacillus auburnensis</name>
    <dbReference type="NCBI Taxonomy" id="1494959"/>
    <lineage>
        <taxon>Bacteria</taxon>
        <taxon>Bacillati</taxon>
        <taxon>Bacillota</taxon>
        <taxon>Bacilli</taxon>
        <taxon>Bacillales</taxon>
        <taxon>Bacillaceae</taxon>
        <taxon>Pseudogracilibacillus</taxon>
    </lineage>
</organism>
<dbReference type="AlphaFoldDB" id="A0A2V3VNF0"/>
<dbReference type="Pfam" id="PF01551">
    <property type="entry name" value="Peptidase_M23"/>
    <property type="match status" value="1"/>
</dbReference>
<proteinExistence type="predicted"/>
<evidence type="ECO:0000256" key="2">
    <source>
        <dbReference type="SAM" id="Phobius"/>
    </source>
</evidence>
<dbReference type="OrthoDB" id="2050153at2"/>
<gene>
    <name evidence="4" type="ORF">DFR56_11979</name>
</gene>
<dbReference type="PANTHER" id="PTHR21666:SF291">
    <property type="entry name" value="STAGE II SPORULATION PROTEIN Q"/>
    <property type="match status" value="1"/>
</dbReference>
<dbReference type="InterPro" id="IPR011055">
    <property type="entry name" value="Dup_hybrid_motif"/>
</dbReference>
<dbReference type="Proteomes" id="UP000247978">
    <property type="component" value="Unassembled WGS sequence"/>
</dbReference>
<evidence type="ECO:0000256" key="1">
    <source>
        <dbReference type="SAM" id="MobiDB-lite"/>
    </source>
</evidence>
<sequence>MKENFTNESKNKWTRIFKKKWFFPALYIMIAAFLLTAVVWYQNIESKLIEGLDDNEQSDSYSQNPFDEEAESVLQQQEIIKMPVHDEVQTEIVTKFYDYNAEQEDQEKGLTLYNNRYYQSTGIDIASSDGDAFDVVASLSGTVTEVKEDPLLGNVVVMSHGENISTYYASLGEVEVETGAKIKQGDKIGTAGKNLFSEESGTHVHFEIRKADVEVNPEDFFNEPLSKIEELDVDAKVEEPSSDEQETDRPDSTEKEEEKPDSEDVDKEEEDSEDVEDEDAEESQNLSFSIIA</sequence>
<dbReference type="InterPro" id="IPR050570">
    <property type="entry name" value="Cell_wall_metabolism_enzyme"/>
</dbReference>
<keyword evidence="2" id="KW-0812">Transmembrane</keyword>
<protein>
    <submittedName>
        <fullName evidence="4">Stage II sporulation protein Q</fullName>
    </submittedName>
</protein>
<dbReference type="GO" id="GO:0004222">
    <property type="term" value="F:metalloendopeptidase activity"/>
    <property type="evidence" value="ECO:0007669"/>
    <property type="project" value="TreeGrafter"/>
</dbReference>
<feature type="transmembrane region" description="Helical" evidence="2">
    <location>
        <begin position="21"/>
        <end position="41"/>
    </location>
</feature>
<evidence type="ECO:0000259" key="3">
    <source>
        <dbReference type="Pfam" id="PF01551"/>
    </source>
</evidence>
<feature type="compositionally biased region" description="Basic and acidic residues" evidence="1">
    <location>
        <begin position="247"/>
        <end position="258"/>
    </location>
</feature>
<reference evidence="4 5" key="1">
    <citation type="submission" date="2018-05" db="EMBL/GenBank/DDBJ databases">
        <title>Genomic Encyclopedia of Type Strains, Phase IV (KMG-IV): sequencing the most valuable type-strain genomes for metagenomic binning, comparative biology and taxonomic classification.</title>
        <authorList>
            <person name="Goeker M."/>
        </authorList>
    </citation>
    <scope>NUCLEOTIDE SEQUENCE [LARGE SCALE GENOMIC DNA]</scope>
    <source>
        <strain evidence="4 5">DSM 28556</strain>
    </source>
</reference>
<dbReference type="RefSeq" id="WP_110397188.1">
    <property type="nucleotide sequence ID" value="NZ_JADIJL010000020.1"/>
</dbReference>
<accession>A0A2V3VNF0</accession>
<name>A0A2V3VNF0_9BACI</name>
<comment type="caution">
    <text evidence="4">The sequence shown here is derived from an EMBL/GenBank/DDBJ whole genome shotgun (WGS) entry which is preliminary data.</text>
</comment>
<dbReference type="InterPro" id="IPR016047">
    <property type="entry name" value="M23ase_b-sheet_dom"/>
</dbReference>
<dbReference type="EMBL" id="QJJQ01000019">
    <property type="protein sequence ID" value="PXW82391.1"/>
    <property type="molecule type" value="Genomic_DNA"/>
</dbReference>
<feature type="compositionally biased region" description="Acidic residues" evidence="1">
    <location>
        <begin position="259"/>
        <end position="282"/>
    </location>
</feature>
<dbReference type="Gene3D" id="2.70.70.10">
    <property type="entry name" value="Glucose Permease (Domain IIA)"/>
    <property type="match status" value="1"/>
</dbReference>
<evidence type="ECO:0000313" key="5">
    <source>
        <dbReference type="Proteomes" id="UP000247978"/>
    </source>
</evidence>
<dbReference type="CDD" id="cd12797">
    <property type="entry name" value="M23_peptidase"/>
    <property type="match status" value="1"/>
</dbReference>
<keyword evidence="2" id="KW-0472">Membrane</keyword>
<keyword evidence="2" id="KW-1133">Transmembrane helix</keyword>
<feature type="region of interest" description="Disordered" evidence="1">
    <location>
        <begin position="231"/>
        <end position="292"/>
    </location>
</feature>
<dbReference type="SUPFAM" id="SSF51261">
    <property type="entry name" value="Duplicated hybrid motif"/>
    <property type="match status" value="1"/>
</dbReference>
<keyword evidence="5" id="KW-1185">Reference proteome</keyword>